<sequence length="41" mass="4813">MWRNALEPYQQQGRDEDTDRVQRQLDELDNPSGASDGLHDR</sequence>
<feature type="compositionally biased region" description="Basic and acidic residues" evidence="1">
    <location>
        <begin position="13"/>
        <end position="26"/>
    </location>
</feature>
<dbReference type="Proteomes" id="UP000517916">
    <property type="component" value="Unassembled WGS sequence"/>
</dbReference>
<comment type="caution">
    <text evidence="2">The sequence shown here is derived from an EMBL/GenBank/DDBJ whole genome shotgun (WGS) entry which is preliminary data.</text>
</comment>
<evidence type="ECO:0000313" key="3">
    <source>
        <dbReference type="Proteomes" id="UP000517916"/>
    </source>
</evidence>
<gene>
    <name evidence="2" type="ORF">BC739_000856</name>
</gene>
<organism evidence="2 3">
    <name type="scientific">Kutzneria viridogrisea</name>
    <dbReference type="NCBI Taxonomy" id="47990"/>
    <lineage>
        <taxon>Bacteria</taxon>
        <taxon>Bacillati</taxon>
        <taxon>Actinomycetota</taxon>
        <taxon>Actinomycetes</taxon>
        <taxon>Pseudonocardiales</taxon>
        <taxon>Pseudonocardiaceae</taxon>
        <taxon>Kutzneria</taxon>
    </lineage>
</organism>
<evidence type="ECO:0000256" key="1">
    <source>
        <dbReference type="SAM" id="MobiDB-lite"/>
    </source>
</evidence>
<protein>
    <submittedName>
        <fullName evidence="2">Uncharacterized protein</fullName>
    </submittedName>
</protein>
<dbReference type="RefSeq" id="WP_268872219.1">
    <property type="nucleotide sequence ID" value="NZ_BAAABQ010000062.1"/>
</dbReference>
<dbReference type="EMBL" id="JACJID010000001">
    <property type="protein sequence ID" value="MBA8923659.1"/>
    <property type="molecule type" value="Genomic_DNA"/>
</dbReference>
<name>A0ABR6B9X1_9PSEU</name>
<reference evidence="2 3" key="1">
    <citation type="submission" date="2020-08" db="EMBL/GenBank/DDBJ databases">
        <title>Genomic Encyclopedia of Archaeal and Bacterial Type Strains, Phase II (KMG-II): from individual species to whole genera.</title>
        <authorList>
            <person name="Goeker M."/>
        </authorList>
    </citation>
    <scope>NUCLEOTIDE SEQUENCE [LARGE SCALE GENOMIC DNA]</scope>
    <source>
        <strain evidence="2 3">DSM 43850</strain>
    </source>
</reference>
<evidence type="ECO:0000313" key="2">
    <source>
        <dbReference type="EMBL" id="MBA8923659.1"/>
    </source>
</evidence>
<proteinExistence type="predicted"/>
<keyword evidence="3" id="KW-1185">Reference proteome</keyword>
<accession>A0ABR6B9X1</accession>
<feature type="region of interest" description="Disordered" evidence="1">
    <location>
        <begin position="1"/>
        <end position="41"/>
    </location>
</feature>